<name>E6VUA6_PSEA9</name>
<dbReference type="eggNOG" id="ENOG502Z8Y4">
    <property type="taxonomic scope" value="Bacteria"/>
</dbReference>
<dbReference type="STRING" id="643562.Daes_2408"/>
<dbReference type="InterPro" id="IPR021874">
    <property type="entry name" value="Phage_Mu_Gp27"/>
</dbReference>
<dbReference type="Proteomes" id="UP000002191">
    <property type="component" value="Chromosome"/>
</dbReference>
<reference evidence="2" key="1">
    <citation type="submission" date="2010-12" db="EMBL/GenBank/DDBJ databases">
        <title>Complete sequence of Desulfovibrio aespoeensis Aspo-2.</title>
        <authorList>
            <consortium name="US DOE Joint Genome Institute"/>
            <person name="Lucas S."/>
            <person name="Copeland A."/>
            <person name="Lapidus A."/>
            <person name="Cheng J.-F."/>
            <person name="Goodwin L."/>
            <person name="Pitluck S."/>
            <person name="Chertkov O."/>
            <person name="Misra M."/>
            <person name="Detter J.C."/>
            <person name="Han C."/>
            <person name="Tapia R."/>
            <person name="Land M."/>
            <person name="Hauser L."/>
            <person name="Kyrpides N."/>
            <person name="Ivanova N."/>
            <person name="Ovchinnikova G."/>
            <person name="Pedersen K."/>
            <person name="Jagevall S."/>
            <person name="Hazen T."/>
            <person name="Woyke T."/>
        </authorList>
    </citation>
    <scope>NUCLEOTIDE SEQUENCE [LARGE SCALE GENOMIC DNA]</scope>
    <source>
        <strain evidence="2">ATCC 700646 / DSM 10631 / Aspo-2</strain>
    </source>
</reference>
<reference evidence="1 2" key="2">
    <citation type="journal article" date="2014" name="Genome Announc.">
        <title>Complete Genome Sequence of the Subsurface, Mesophilic Sulfate-Reducing Bacterium Desulfovibrio aespoeensis Aspo-2.</title>
        <authorList>
            <person name="Pedersen K."/>
            <person name="Bengtsson A."/>
            <person name="Edlund J."/>
            <person name="Rabe L."/>
            <person name="Hazen T."/>
            <person name="Chakraborty R."/>
            <person name="Goodwin L."/>
            <person name="Shapiro N."/>
        </authorList>
    </citation>
    <scope>NUCLEOTIDE SEQUENCE [LARGE SCALE GENOMIC DNA]</scope>
    <source>
        <strain evidence="2">ATCC 700646 / DSM 10631 / Aspo-2</strain>
    </source>
</reference>
<dbReference type="KEGG" id="das:Daes_2408"/>
<gene>
    <name evidence="1" type="ordered locus">Daes_2408</name>
</gene>
<proteinExistence type="predicted"/>
<accession>E6VUA6</accession>
<dbReference type="HOGENOM" id="CLU_125374_0_0_7"/>
<sequence>MAKRSAVQTLPKSVKEWLDRALAENGFAGYQLLADELKARGYDISKSAIHRYGQKFEERLSNLKLASEQARAIVDAAPDDENTMNDALMRLVQERLFGVLQDIEIDPSKINIGSLAKSIAELGRASVTQKKWMAEARQQERDRAAELVDEMATAQGMTEDQARFWREKVLGVR</sequence>
<protein>
    <submittedName>
        <fullName evidence="1">Uncharacterized protein</fullName>
    </submittedName>
</protein>
<dbReference type="EMBL" id="CP002431">
    <property type="protein sequence ID" value="ADU63413.1"/>
    <property type="molecule type" value="Genomic_DNA"/>
</dbReference>
<keyword evidence="2" id="KW-1185">Reference proteome</keyword>
<organism evidence="1 2">
    <name type="scientific">Pseudodesulfovibrio aespoeensis (strain ATCC 700646 / DSM 10631 / Aspo-2)</name>
    <name type="common">Desulfovibrio aespoeensis</name>
    <dbReference type="NCBI Taxonomy" id="643562"/>
    <lineage>
        <taxon>Bacteria</taxon>
        <taxon>Pseudomonadati</taxon>
        <taxon>Thermodesulfobacteriota</taxon>
        <taxon>Desulfovibrionia</taxon>
        <taxon>Desulfovibrionales</taxon>
        <taxon>Desulfovibrionaceae</taxon>
    </lineage>
</organism>
<dbReference type="AlphaFoldDB" id="E6VUA6"/>
<dbReference type="RefSeq" id="WP_013515325.1">
    <property type="nucleotide sequence ID" value="NC_014844.1"/>
</dbReference>
<dbReference type="OrthoDB" id="5465300at2"/>
<evidence type="ECO:0000313" key="2">
    <source>
        <dbReference type="Proteomes" id="UP000002191"/>
    </source>
</evidence>
<evidence type="ECO:0000313" key="1">
    <source>
        <dbReference type="EMBL" id="ADU63413.1"/>
    </source>
</evidence>
<dbReference type="Pfam" id="PF11985">
    <property type="entry name" value="Phage_Mu_Gp27"/>
    <property type="match status" value="1"/>
</dbReference>